<gene>
    <name evidence="10" type="ORF">HUE87_08970</name>
</gene>
<evidence type="ECO:0000256" key="5">
    <source>
        <dbReference type="ARBA" id="ARBA00022801"/>
    </source>
</evidence>
<dbReference type="GO" id="GO:0046677">
    <property type="term" value="P:response to antibiotic"/>
    <property type="evidence" value="ECO:0007669"/>
    <property type="project" value="UniProtKB-KW"/>
</dbReference>
<sequence length="314" mass="35295">MKSVPILIVLLFMLVQAEDSLLKNQTKIKHYFTKEAERYTTECNQGNLEACNKLGNLYNSGMGVKQDVAKSIELFSRACQGNIPYACTNLGIKYRVDFLGVKKDNAKAVEYFSKACSMGDSNGCHRLAVMYYDGIEVEKDYSKAVKLYEKACNSVYGSISCYSVVKICNLDNSIKESYIDLASSYTKSCEKDDMQGCFKLGQWYDKGIGVERNTSKAMELYEKSCDGKIARGCNEAGKKYSQSRNPEDKAKGFNLFLKSSEMNNAEAFRYIGLTYTGNNIDQNYTKAQEFLKKSCELKDIVGCSYYDTLSAQGY</sequence>
<feature type="signal peptide" evidence="9">
    <location>
        <begin position="1"/>
        <end position="17"/>
    </location>
</feature>
<dbReference type="InterPro" id="IPR011990">
    <property type="entry name" value="TPR-like_helical_dom_sf"/>
</dbReference>
<dbReference type="EC" id="3.5.2.6" evidence="3"/>
<keyword evidence="5" id="KW-0378">Hydrolase</keyword>
<dbReference type="SMART" id="SM00671">
    <property type="entry name" value="SEL1"/>
    <property type="match status" value="6"/>
</dbReference>
<evidence type="ECO:0000313" key="10">
    <source>
        <dbReference type="EMBL" id="QOY54018.1"/>
    </source>
</evidence>
<dbReference type="KEGG" id="smas:HUE87_08970"/>
<keyword evidence="9" id="KW-0732">Signal</keyword>
<evidence type="ECO:0000256" key="7">
    <source>
        <dbReference type="ARBA" id="ARBA00023157"/>
    </source>
</evidence>
<reference evidence="10 11" key="1">
    <citation type="submission" date="2020-05" db="EMBL/GenBank/DDBJ databases">
        <title>Sulfurimonas marisnigri, sp. nov., and Sulfurimonas baltica, sp. nov., manganese oxide reducing chemolithoautotrophs of the class Epsilonproteobacteria isolated from the pelagic redoxclines of the Black and Baltic Seas and emended description of the genus Sulfurimonas.</title>
        <authorList>
            <person name="Henkel J.V."/>
            <person name="Laudan C."/>
            <person name="Werner J."/>
            <person name="Neu T."/>
            <person name="Plewe S."/>
            <person name="Sproer C."/>
            <person name="Bunk B."/>
            <person name="Schulz-Vogt H.N."/>
        </authorList>
    </citation>
    <scope>NUCLEOTIDE SEQUENCE [LARGE SCALE GENOMIC DNA]</scope>
    <source>
        <strain evidence="10 11">SoZ1</strain>
    </source>
</reference>
<keyword evidence="4" id="KW-0677">Repeat</keyword>
<dbReference type="EMBL" id="CP054493">
    <property type="protein sequence ID" value="QOY54018.1"/>
    <property type="molecule type" value="Genomic_DNA"/>
</dbReference>
<keyword evidence="11" id="KW-1185">Reference proteome</keyword>
<comment type="catalytic activity">
    <reaction evidence="1">
        <text>a beta-lactam + H2O = a substituted beta-amino acid</text>
        <dbReference type="Rhea" id="RHEA:20401"/>
        <dbReference type="ChEBI" id="CHEBI:15377"/>
        <dbReference type="ChEBI" id="CHEBI:35627"/>
        <dbReference type="ChEBI" id="CHEBI:140347"/>
        <dbReference type="EC" id="3.5.2.6"/>
    </reaction>
</comment>
<dbReference type="InterPro" id="IPR006597">
    <property type="entry name" value="Sel1-like"/>
</dbReference>
<dbReference type="InterPro" id="IPR040239">
    <property type="entry name" value="HcpB-like"/>
</dbReference>
<evidence type="ECO:0000256" key="9">
    <source>
        <dbReference type="SAM" id="SignalP"/>
    </source>
</evidence>
<dbReference type="PANTHER" id="PTHR13891:SF1">
    <property type="entry name" value="CYTOCHROME C OXIDASE ASSEMBLY FACTOR 7"/>
    <property type="match status" value="1"/>
</dbReference>
<evidence type="ECO:0000256" key="8">
    <source>
        <dbReference type="ARBA" id="ARBA00023251"/>
    </source>
</evidence>
<dbReference type="GO" id="GO:0008800">
    <property type="term" value="F:beta-lactamase activity"/>
    <property type="evidence" value="ECO:0007669"/>
    <property type="project" value="UniProtKB-EC"/>
</dbReference>
<dbReference type="Proteomes" id="UP000593836">
    <property type="component" value="Chromosome"/>
</dbReference>
<name>A0A7S7LZZ9_9BACT</name>
<comment type="similarity">
    <text evidence="2">Belongs to the hcp beta-lactamase family.</text>
</comment>
<dbReference type="RefSeq" id="WP_194365972.1">
    <property type="nucleotide sequence ID" value="NZ_CP054493.1"/>
</dbReference>
<evidence type="ECO:0000256" key="1">
    <source>
        <dbReference type="ARBA" id="ARBA00001526"/>
    </source>
</evidence>
<protein>
    <recommendedName>
        <fullName evidence="3">beta-lactamase</fullName>
        <ecNumber evidence="3">3.5.2.6</ecNumber>
    </recommendedName>
</protein>
<accession>A0A7S7LZZ9</accession>
<feature type="chain" id="PRO_5039906864" description="beta-lactamase" evidence="9">
    <location>
        <begin position="18"/>
        <end position="314"/>
    </location>
</feature>
<organism evidence="10 11">
    <name type="scientific">Candidatus Sulfurimonas marisnigri</name>
    <dbReference type="NCBI Taxonomy" id="2740405"/>
    <lineage>
        <taxon>Bacteria</taxon>
        <taxon>Pseudomonadati</taxon>
        <taxon>Campylobacterota</taxon>
        <taxon>Epsilonproteobacteria</taxon>
        <taxon>Campylobacterales</taxon>
        <taxon>Sulfurimonadaceae</taxon>
        <taxon>Sulfurimonas</taxon>
    </lineage>
</organism>
<dbReference type="PANTHER" id="PTHR13891">
    <property type="entry name" value="CYTOCHROME C OXIDASE ASSEMBLY FACTOR 7"/>
    <property type="match status" value="1"/>
</dbReference>
<evidence type="ECO:0000256" key="2">
    <source>
        <dbReference type="ARBA" id="ARBA00008486"/>
    </source>
</evidence>
<dbReference type="SUPFAM" id="SSF81901">
    <property type="entry name" value="HCP-like"/>
    <property type="match status" value="1"/>
</dbReference>
<evidence type="ECO:0000256" key="6">
    <source>
        <dbReference type="ARBA" id="ARBA00022803"/>
    </source>
</evidence>
<dbReference type="Pfam" id="PF08238">
    <property type="entry name" value="Sel1"/>
    <property type="match status" value="6"/>
</dbReference>
<proteinExistence type="inferred from homology"/>
<dbReference type="AlphaFoldDB" id="A0A7S7LZZ9"/>
<keyword evidence="6" id="KW-0802">TPR repeat</keyword>
<dbReference type="Gene3D" id="1.25.40.10">
    <property type="entry name" value="Tetratricopeptide repeat domain"/>
    <property type="match status" value="2"/>
</dbReference>
<keyword evidence="8" id="KW-0046">Antibiotic resistance</keyword>
<evidence type="ECO:0000256" key="4">
    <source>
        <dbReference type="ARBA" id="ARBA00022737"/>
    </source>
</evidence>
<evidence type="ECO:0000256" key="3">
    <source>
        <dbReference type="ARBA" id="ARBA00012865"/>
    </source>
</evidence>
<evidence type="ECO:0000313" key="11">
    <source>
        <dbReference type="Proteomes" id="UP000593836"/>
    </source>
</evidence>
<keyword evidence="7" id="KW-1015">Disulfide bond</keyword>